<protein>
    <recommendedName>
        <fullName evidence="4">Outer-membrane lipoprotein LolB</fullName>
    </recommendedName>
</protein>
<comment type="caution">
    <text evidence="13">The sequence shown here is derived from an EMBL/GenBank/DDBJ whole genome shotgun (WGS) entry which is preliminary data.</text>
</comment>
<dbReference type="PROSITE" id="PS51257">
    <property type="entry name" value="PROKAR_LIPOPROTEIN"/>
    <property type="match status" value="1"/>
</dbReference>
<keyword evidence="10" id="KW-0143">Chaperone</keyword>
<evidence type="ECO:0000256" key="10">
    <source>
        <dbReference type="ARBA" id="ARBA00023186"/>
    </source>
</evidence>
<dbReference type="STRING" id="702114.A1355_21350"/>
<evidence type="ECO:0000313" key="14">
    <source>
        <dbReference type="Proteomes" id="UP000077628"/>
    </source>
</evidence>
<evidence type="ECO:0000256" key="7">
    <source>
        <dbReference type="ARBA" id="ARBA00022927"/>
    </source>
</evidence>
<dbReference type="AlphaFoldDB" id="A0A177P339"/>
<proteinExistence type="inferred from homology"/>
<keyword evidence="6" id="KW-0732">Signal</keyword>
<evidence type="ECO:0000256" key="1">
    <source>
        <dbReference type="ARBA" id="ARBA00004459"/>
    </source>
</evidence>
<dbReference type="Gene3D" id="2.50.20.10">
    <property type="entry name" value="Lipoprotein localisation LolA/LolB/LppX"/>
    <property type="match status" value="1"/>
</dbReference>
<evidence type="ECO:0000256" key="4">
    <source>
        <dbReference type="ARBA" id="ARBA00016202"/>
    </source>
</evidence>
<keyword evidence="8" id="KW-0472">Membrane</keyword>
<evidence type="ECO:0000256" key="2">
    <source>
        <dbReference type="ARBA" id="ARBA00009696"/>
    </source>
</evidence>
<sequence>MNQRVWWLVVLGLLAGCTTLSEGPVLEYRLADAGAAQTLDRWYFEGRLSFVDERESVSASVNWRHSNQVDEIELVGPLAQGRVRISVSGDVVAIDDGEARRELRGDVDSMVEEGLGISLPISALRFWVLGASQPESTVTVQPSGFFQLGWLVIFQEMLQVERVALPRKMSVQRDKTRIKLFVDRWDLS</sequence>
<dbReference type="RefSeq" id="WP_064025740.1">
    <property type="nucleotide sequence ID" value="NZ_LUUK01000054.1"/>
</dbReference>
<dbReference type="CDD" id="cd16326">
    <property type="entry name" value="LolB"/>
    <property type="match status" value="1"/>
</dbReference>
<dbReference type="EMBL" id="LUUK01000054">
    <property type="protein sequence ID" value="OAI23839.1"/>
    <property type="molecule type" value="Genomic_DNA"/>
</dbReference>
<evidence type="ECO:0000256" key="6">
    <source>
        <dbReference type="ARBA" id="ARBA00022729"/>
    </source>
</evidence>
<comment type="similarity">
    <text evidence="2">Belongs to the LolB family.</text>
</comment>
<name>A0A177P339_9GAMM</name>
<keyword evidence="7" id="KW-0653">Protein transport</keyword>
<comment type="subunit">
    <text evidence="3">Monomer.</text>
</comment>
<evidence type="ECO:0000313" key="13">
    <source>
        <dbReference type="EMBL" id="OAI23839.1"/>
    </source>
</evidence>
<keyword evidence="14" id="KW-1185">Reference proteome</keyword>
<keyword evidence="11" id="KW-0998">Cell outer membrane</keyword>
<dbReference type="InterPro" id="IPR029046">
    <property type="entry name" value="LolA/LolB/LppX"/>
</dbReference>
<keyword evidence="9" id="KW-0564">Palmitate</keyword>
<accession>A0A177P339</accession>
<evidence type="ECO:0000256" key="9">
    <source>
        <dbReference type="ARBA" id="ARBA00023139"/>
    </source>
</evidence>
<dbReference type="Proteomes" id="UP000077628">
    <property type="component" value="Unassembled WGS sequence"/>
</dbReference>
<evidence type="ECO:0000256" key="12">
    <source>
        <dbReference type="ARBA" id="ARBA00023288"/>
    </source>
</evidence>
<dbReference type="InterPro" id="IPR004565">
    <property type="entry name" value="OM_lipoprot_LolB"/>
</dbReference>
<keyword evidence="5" id="KW-0813">Transport</keyword>
<organism evidence="13 14">
    <name type="scientific">Methylomonas koyamae</name>
    <dbReference type="NCBI Taxonomy" id="702114"/>
    <lineage>
        <taxon>Bacteria</taxon>
        <taxon>Pseudomonadati</taxon>
        <taxon>Pseudomonadota</taxon>
        <taxon>Gammaproteobacteria</taxon>
        <taxon>Methylococcales</taxon>
        <taxon>Methylococcaceae</taxon>
        <taxon>Methylomonas</taxon>
    </lineage>
</organism>
<dbReference type="GO" id="GO:0015031">
    <property type="term" value="P:protein transport"/>
    <property type="evidence" value="ECO:0007669"/>
    <property type="project" value="UniProtKB-KW"/>
</dbReference>
<dbReference type="NCBIfam" id="TIGR00548">
    <property type="entry name" value="lolB"/>
    <property type="match status" value="1"/>
</dbReference>
<gene>
    <name evidence="13" type="ORF">A1355_21350</name>
</gene>
<evidence type="ECO:0000256" key="3">
    <source>
        <dbReference type="ARBA" id="ARBA00011245"/>
    </source>
</evidence>
<comment type="subcellular location">
    <subcellularLocation>
        <location evidence="1">Cell outer membrane</location>
        <topology evidence="1">Lipid-anchor</topology>
    </subcellularLocation>
</comment>
<evidence type="ECO:0000256" key="5">
    <source>
        <dbReference type="ARBA" id="ARBA00022448"/>
    </source>
</evidence>
<evidence type="ECO:0000256" key="8">
    <source>
        <dbReference type="ARBA" id="ARBA00023136"/>
    </source>
</evidence>
<dbReference type="SUPFAM" id="SSF89392">
    <property type="entry name" value="Prokaryotic lipoproteins and lipoprotein localization factors"/>
    <property type="match status" value="1"/>
</dbReference>
<dbReference type="GO" id="GO:0009279">
    <property type="term" value="C:cell outer membrane"/>
    <property type="evidence" value="ECO:0007669"/>
    <property type="project" value="UniProtKB-SubCell"/>
</dbReference>
<keyword evidence="12 13" id="KW-0449">Lipoprotein</keyword>
<dbReference type="Pfam" id="PF03550">
    <property type="entry name" value="LolB"/>
    <property type="match status" value="1"/>
</dbReference>
<dbReference type="OrthoDB" id="9797618at2"/>
<evidence type="ECO:0000256" key="11">
    <source>
        <dbReference type="ARBA" id="ARBA00023237"/>
    </source>
</evidence>
<reference evidence="14" key="1">
    <citation type="submission" date="2016-03" db="EMBL/GenBank/DDBJ databases">
        <authorList>
            <person name="Heylen K."/>
            <person name="De Vos P."/>
            <person name="Vekeman B."/>
        </authorList>
    </citation>
    <scope>NUCLEOTIDE SEQUENCE [LARGE SCALE GENOMIC DNA]</scope>
    <source>
        <strain evidence="14">R-45383</strain>
    </source>
</reference>